<organism evidence="1 2">
    <name type="scientific">Oleoguttula mirabilis</name>
    <dbReference type="NCBI Taxonomy" id="1507867"/>
    <lineage>
        <taxon>Eukaryota</taxon>
        <taxon>Fungi</taxon>
        <taxon>Dikarya</taxon>
        <taxon>Ascomycota</taxon>
        <taxon>Pezizomycotina</taxon>
        <taxon>Dothideomycetes</taxon>
        <taxon>Dothideomycetidae</taxon>
        <taxon>Mycosphaerellales</taxon>
        <taxon>Teratosphaeriaceae</taxon>
        <taxon>Oleoguttula</taxon>
    </lineage>
</organism>
<keyword evidence="2" id="KW-1185">Reference proteome</keyword>
<gene>
    <name evidence="1" type="ORF">LTR36_009781</name>
</gene>
<comment type="caution">
    <text evidence="1">The sequence shown here is derived from an EMBL/GenBank/DDBJ whole genome shotgun (WGS) entry which is preliminary data.</text>
</comment>
<evidence type="ECO:0000313" key="1">
    <source>
        <dbReference type="EMBL" id="KAK4540116.1"/>
    </source>
</evidence>
<proteinExistence type="predicted"/>
<accession>A0AAV9J6U4</accession>
<dbReference type="AlphaFoldDB" id="A0AAV9J6U4"/>
<dbReference type="Proteomes" id="UP001324427">
    <property type="component" value="Unassembled WGS sequence"/>
</dbReference>
<dbReference type="EMBL" id="JAVFHQ010000074">
    <property type="protein sequence ID" value="KAK4540116.1"/>
    <property type="molecule type" value="Genomic_DNA"/>
</dbReference>
<name>A0AAV9J6U4_9PEZI</name>
<sequence length="73" mass="7907">MAQSPAPQQSQSDGQVISIFAQDPKYTPLDWEFLATLGVTVIKISAERIQQDGLYEPYGGPDAVKLITPSSLV</sequence>
<evidence type="ECO:0000313" key="2">
    <source>
        <dbReference type="Proteomes" id="UP001324427"/>
    </source>
</evidence>
<protein>
    <submittedName>
        <fullName evidence="1">Uncharacterized protein</fullName>
    </submittedName>
</protein>
<reference evidence="1 2" key="1">
    <citation type="submission" date="2021-11" db="EMBL/GenBank/DDBJ databases">
        <title>Black yeast isolated from Biological Soil Crust.</title>
        <authorList>
            <person name="Kurbessoian T."/>
        </authorList>
    </citation>
    <scope>NUCLEOTIDE SEQUENCE [LARGE SCALE GENOMIC DNA]</scope>
    <source>
        <strain evidence="1 2">CCFEE 5522</strain>
    </source>
</reference>